<dbReference type="EMBL" id="GDJX01004113">
    <property type="protein sequence ID" value="JAT63823.1"/>
    <property type="molecule type" value="Transcribed_RNA"/>
</dbReference>
<dbReference type="GO" id="GO:0005886">
    <property type="term" value="C:plasma membrane"/>
    <property type="evidence" value="ECO:0007669"/>
    <property type="project" value="TreeGrafter"/>
</dbReference>
<dbReference type="Gene3D" id="1.10.287.1490">
    <property type="match status" value="1"/>
</dbReference>
<protein>
    <submittedName>
        <fullName evidence="2">Myosin heavy chain, striated muscle</fullName>
    </submittedName>
</protein>
<dbReference type="AlphaFoldDB" id="A0A1D1ZAC2"/>
<name>A0A1D1ZAC2_9ARAE</name>
<accession>A0A1D1ZAC2</accession>
<feature type="coiled-coil region" evidence="1">
    <location>
        <begin position="18"/>
        <end position="353"/>
    </location>
</feature>
<dbReference type="PANTHER" id="PTHR32258">
    <property type="entry name" value="PROTEIN NETWORKED 4A"/>
    <property type="match status" value="1"/>
</dbReference>
<keyword evidence="1" id="KW-0175">Coiled coil</keyword>
<proteinExistence type="predicted"/>
<gene>
    <name evidence="2" type="primary">MYS_1</name>
    <name evidence="2" type="ORF">g.68626</name>
</gene>
<sequence length="644" mass="74216">QKLHSQSQEEIWILTLDAQSKVGMLKEMELEKQHLEEEVQQLLEKNGNLNEQVLSSVLMISDLQEEVLNLKEAQVKLENEAGHHLIENKALQQEIDCLREENADLGLKHHCVMEQIEAVGLNKESFQVSVRELQDENLELKELRKKHEDENAVLINKLEDLEKVIEKNTFLEISLSDVTAELEGLREKVNSLEEFCESLNTRISDLISENSSLVDQLESVTQNVEKLSETNTFLENSLSDANVELEGFRGKLKSLEESSESLYNENSILQSEKMTLASQVKNVDTTLENMYKSYVELEDKHINLEREKEETLDLVSELQNLLKLAQQEREAFVLSSNTQLATLQDQINLLQEESWSKDRRLEGLHHKLFNWEIQALILQRCLLDSKEWSQKHLVSSRHTEKLLSDQINLSQQEHDAFVLSSITQLATLGDQMSLLHEVSQSKDEKLEGLQHKLLNCEMESLIFQRCLLDSNVWSQKQLVSSRHIETLLSDMRQENLEQKKMIEYISEHRNKLHEGIQMVLTSPGINLTCRSDGTEGESHYDNILCKIKEVQNFISNSLDENHVLLLEKLVIITLLQQLGLDLTILKSEKNVLTQDYESGVQQLLAHKSEKHELLQINENLSLAVHTGYLREDKLKTEMDLLGKQ</sequence>
<dbReference type="InterPro" id="IPR051861">
    <property type="entry name" value="NET_actin-binding_domain"/>
</dbReference>
<organism evidence="2">
    <name type="scientific">Anthurium amnicola</name>
    <dbReference type="NCBI Taxonomy" id="1678845"/>
    <lineage>
        <taxon>Eukaryota</taxon>
        <taxon>Viridiplantae</taxon>
        <taxon>Streptophyta</taxon>
        <taxon>Embryophyta</taxon>
        <taxon>Tracheophyta</taxon>
        <taxon>Spermatophyta</taxon>
        <taxon>Magnoliopsida</taxon>
        <taxon>Liliopsida</taxon>
        <taxon>Araceae</taxon>
        <taxon>Pothoideae</taxon>
        <taxon>Potheae</taxon>
        <taxon>Anthurium</taxon>
    </lineage>
</organism>
<dbReference type="GO" id="GO:0051015">
    <property type="term" value="F:actin filament binding"/>
    <property type="evidence" value="ECO:0007669"/>
    <property type="project" value="TreeGrafter"/>
</dbReference>
<reference evidence="2" key="1">
    <citation type="submission" date="2015-07" db="EMBL/GenBank/DDBJ databases">
        <title>Transcriptome Assembly of Anthurium amnicola.</title>
        <authorList>
            <person name="Suzuki J."/>
        </authorList>
    </citation>
    <scope>NUCLEOTIDE SEQUENCE</scope>
</reference>
<evidence type="ECO:0000313" key="2">
    <source>
        <dbReference type="EMBL" id="JAT63823.1"/>
    </source>
</evidence>
<feature type="non-terminal residue" evidence="2">
    <location>
        <position position="644"/>
    </location>
</feature>
<dbReference type="PANTHER" id="PTHR32258:SF6">
    <property type="entry name" value="PROTEIN NETWORKED 1A"/>
    <property type="match status" value="1"/>
</dbReference>
<feature type="non-terminal residue" evidence="2">
    <location>
        <position position="1"/>
    </location>
</feature>
<evidence type="ECO:0000256" key="1">
    <source>
        <dbReference type="SAM" id="Coils"/>
    </source>
</evidence>